<feature type="transmembrane region" description="Helical" evidence="5">
    <location>
        <begin position="175"/>
        <end position="195"/>
    </location>
</feature>
<dbReference type="WBParaSite" id="MCU_009221-RA">
    <property type="protein sequence ID" value="MCU_009221-RA"/>
    <property type="gene ID" value="MCU_009221"/>
</dbReference>
<keyword evidence="4 5" id="KW-0472">Membrane</keyword>
<feature type="transmembrane region" description="Helical" evidence="5">
    <location>
        <begin position="207"/>
        <end position="229"/>
    </location>
</feature>
<dbReference type="AlphaFoldDB" id="A0A5K3FLE7"/>
<name>A0A5K3FLE7_MESCO</name>
<evidence type="ECO:0000256" key="2">
    <source>
        <dbReference type="ARBA" id="ARBA00022692"/>
    </source>
</evidence>
<keyword evidence="2 5" id="KW-0812">Transmembrane</keyword>
<feature type="transmembrane region" description="Helical" evidence="5">
    <location>
        <begin position="93"/>
        <end position="114"/>
    </location>
</feature>
<feature type="transmembrane region" description="Helical" evidence="5">
    <location>
        <begin position="120"/>
        <end position="139"/>
    </location>
</feature>
<dbReference type="InterPro" id="IPR006214">
    <property type="entry name" value="Bax_inhibitor_1-related"/>
</dbReference>
<feature type="transmembrane region" description="Helical" evidence="5">
    <location>
        <begin position="68"/>
        <end position="86"/>
    </location>
</feature>
<evidence type="ECO:0000256" key="3">
    <source>
        <dbReference type="ARBA" id="ARBA00022989"/>
    </source>
</evidence>
<dbReference type="PANTHER" id="PTHR23291">
    <property type="entry name" value="BAX INHIBITOR-RELATED"/>
    <property type="match status" value="1"/>
</dbReference>
<evidence type="ECO:0000256" key="1">
    <source>
        <dbReference type="ARBA" id="ARBA00004141"/>
    </source>
</evidence>
<feature type="transmembrane region" description="Helical" evidence="5">
    <location>
        <begin position="35"/>
        <end position="56"/>
    </location>
</feature>
<evidence type="ECO:0000256" key="4">
    <source>
        <dbReference type="ARBA" id="ARBA00023136"/>
    </source>
</evidence>
<evidence type="ECO:0000313" key="6">
    <source>
        <dbReference type="WBParaSite" id="MCU_009221-RA"/>
    </source>
</evidence>
<dbReference type="GO" id="GO:0016020">
    <property type="term" value="C:membrane"/>
    <property type="evidence" value="ECO:0007669"/>
    <property type="project" value="UniProtKB-SubCell"/>
</dbReference>
<dbReference type="PANTHER" id="PTHR23291:SF50">
    <property type="entry name" value="PROTEIN LIFEGUARD 4"/>
    <property type="match status" value="1"/>
</dbReference>
<accession>A0A5K3FLE7</accession>
<protein>
    <submittedName>
        <fullName evidence="6">Protein lifeguard 4</fullName>
    </submittedName>
</protein>
<organism evidence="6">
    <name type="scientific">Mesocestoides corti</name>
    <name type="common">Flatworm</name>
    <dbReference type="NCBI Taxonomy" id="53468"/>
    <lineage>
        <taxon>Eukaryota</taxon>
        <taxon>Metazoa</taxon>
        <taxon>Spiralia</taxon>
        <taxon>Lophotrochozoa</taxon>
        <taxon>Platyhelminthes</taxon>
        <taxon>Cestoda</taxon>
        <taxon>Eucestoda</taxon>
        <taxon>Cyclophyllidea</taxon>
        <taxon>Mesocestoididae</taxon>
        <taxon>Mesocestoides</taxon>
    </lineage>
</organism>
<comment type="subcellular location">
    <subcellularLocation>
        <location evidence="1">Membrane</location>
        <topology evidence="1">Multi-pass membrane protein</topology>
    </subcellularLocation>
</comment>
<feature type="transmembrane region" description="Helical" evidence="5">
    <location>
        <begin position="146"/>
        <end position="169"/>
    </location>
</feature>
<dbReference type="Pfam" id="PF01027">
    <property type="entry name" value="Bax1-I"/>
    <property type="match status" value="1"/>
</dbReference>
<keyword evidence="3 5" id="KW-1133">Transmembrane helix</keyword>
<proteinExistence type="inferred from homology"/>
<reference evidence="6" key="1">
    <citation type="submission" date="2019-11" db="UniProtKB">
        <authorList>
            <consortium name="WormBaseParasite"/>
        </authorList>
    </citation>
    <scope>IDENTIFICATION</scope>
</reference>
<evidence type="ECO:0000256" key="5">
    <source>
        <dbReference type="RuleBase" id="RU004379"/>
    </source>
</evidence>
<sequence>MSSLELGRKLENDFDYNNCVKDADIYVRMDFLRKIYCILSAQLVVTLLTGAILFAFKEPVVLFLTQKYGIFLLLVASFVILIAMFFKRYDNPINFILLFSFTVVESFLVGLAVVHFDVSIILQALTITAAITTGLTLYTMQTKRDFSSWGACIGALLMAVFLGGITNVFFGSPAIHLALSIAGAFIFACLLIFDTQMIMQRFSAEEYIAASITLYLDILNLFLYILRILQATNNN</sequence>
<comment type="similarity">
    <text evidence="5">Belongs to the BI1 family.</text>
</comment>